<feature type="domain" description="Polymerase nucleotidyl transferase" evidence="1">
    <location>
        <begin position="24"/>
        <end position="63"/>
    </location>
</feature>
<dbReference type="InterPro" id="IPR043519">
    <property type="entry name" value="NT_sf"/>
</dbReference>
<dbReference type="HOGENOM" id="CLU_2581559_0_0_2"/>
<dbReference type="CDD" id="cd05403">
    <property type="entry name" value="NT_KNTase_like"/>
    <property type="match status" value="1"/>
</dbReference>
<sequence length="80" mass="9323">MRLEAAMRRRYLENWRTYATEICREARKHLDDARVVVFGGAVRGDWTPDSDIDILVVTNANNKSRPLGRGLSHLFFMAEW</sequence>
<dbReference type="STRING" id="384616.Pisl_1476"/>
<accession>A1RUK0</accession>
<protein>
    <submittedName>
        <fullName evidence="2">DNA polymerase, beta domain protein region</fullName>
    </submittedName>
</protein>
<dbReference type="AlphaFoldDB" id="A1RUK0"/>
<proteinExistence type="predicted"/>
<evidence type="ECO:0000313" key="2">
    <source>
        <dbReference type="EMBL" id="ABL88632.1"/>
    </source>
</evidence>
<dbReference type="PANTHER" id="PTHR37030:SF1">
    <property type="entry name" value="NUCLEOTIDYLTRANSFERASE"/>
    <property type="match status" value="1"/>
</dbReference>
<keyword evidence="3" id="KW-1185">Reference proteome</keyword>
<dbReference type="KEGG" id="pis:Pisl_1476"/>
<organism evidence="2 3">
    <name type="scientific">Pyrobaculum islandicum (strain DSM 4184 / JCM 9189 / GEO3)</name>
    <dbReference type="NCBI Taxonomy" id="384616"/>
    <lineage>
        <taxon>Archaea</taxon>
        <taxon>Thermoproteota</taxon>
        <taxon>Thermoprotei</taxon>
        <taxon>Thermoproteales</taxon>
        <taxon>Thermoproteaceae</taxon>
        <taxon>Pyrobaculum</taxon>
    </lineage>
</organism>
<dbReference type="GO" id="GO:0016779">
    <property type="term" value="F:nucleotidyltransferase activity"/>
    <property type="evidence" value="ECO:0007669"/>
    <property type="project" value="InterPro"/>
</dbReference>
<reference evidence="2" key="1">
    <citation type="submission" date="2006-12" db="EMBL/GenBank/DDBJ databases">
        <title>Complete sequence of Pyrobaculum islandicum DSM 4184.</title>
        <authorList>
            <person name="Copeland A."/>
            <person name="Lucas S."/>
            <person name="Lapidus A."/>
            <person name="Barry K."/>
            <person name="Detter J.C."/>
            <person name="Glavina del Rio T."/>
            <person name="Dalin E."/>
            <person name="Tice H."/>
            <person name="Pitluck S."/>
            <person name="Meincke L."/>
            <person name="Brettin T."/>
            <person name="Bruce D."/>
            <person name="Han C."/>
            <person name="Tapia R."/>
            <person name="Gilna P."/>
            <person name="Schmutz J."/>
            <person name="Larimer F."/>
            <person name="Land M."/>
            <person name="Hauser L."/>
            <person name="Kyrpides N."/>
            <person name="Mikhailova N."/>
            <person name="Cozen A.E."/>
            <person name="Fitz-Gibbon S.T."/>
            <person name="House C.H."/>
            <person name="Saltikov C."/>
            <person name="Lowe T."/>
            <person name="Richardson P."/>
        </authorList>
    </citation>
    <scope>NUCLEOTIDE SEQUENCE [LARGE SCALE GENOMIC DNA]</scope>
    <source>
        <strain evidence="2">DSM 4184</strain>
    </source>
</reference>
<dbReference type="Proteomes" id="UP000002595">
    <property type="component" value="Chromosome"/>
</dbReference>
<dbReference type="Pfam" id="PF01909">
    <property type="entry name" value="NTP_transf_2"/>
    <property type="match status" value="1"/>
</dbReference>
<dbReference type="PANTHER" id="PTHR37030">
    <property type="entry name" value="NUCLEOTIDYLTRANSFERASE"/>
    <property type="match status" value="1"/>
</dbReference>
<evidence type="ECO:0000313" key="3">
    <source>
        <dbReference type="Proteomes" id="UP000002595"/>
    </source>
</evidence>
<dbReference type="GeneID" id="4616831"/>
<dbReference type="eggNOG" id="arCOG01205">
    <property type="taxonomic scope" value="Archaea"/>
</dbReference>
<dbReference type="InterPro" id="IPR002934">
    <property type="entry name" value="Polymerase_NTP_transf_dom"/>
</dbReference>
<dbReference type="Gene3D" id="3.30.460.10">
    <property type="entry name" value="Beta Polymerase, domain 2"/>
    <property type="match status" value="1"/>
</dbReference>
<evidence type="ECO:0000259" key="1">
    <source>
        <dbReference type="Pfam" id="PF01909"/>
    </source>
</evidence>
<name>A1RUK0_PYRIL</name>
<dbReference type="RefSeq" id="WP_011763207.1">
    <property type="nucleotide sequence ID" value="NC_008701.1"/>
</dbReference>
<dbReference type="SUPFAM" id="SSF81301">
    <property type="entry name" value="Nucleotidyltransferase"/>
    <property type="match status" value="1"/>
</dbReference>
<dbReference type="EMBL" id="CP000504">
    <property type="protein sequence ID" value="ABL88632.1"/>
    <property type="molecule type" value="Genomic_DNA"/>
</dbReference>
<gene>
    <name evidence="2" type="ordered locus">Pisl_1476</name>
</gene>